<dbReference type="InterPro" id="IPR012106">
    <property type="entry name" value="Phage_Mu_Gp1"/>
</dbReference>
<reference evidence="2" key="1">
    <citation type="submission" date="2020-03" db="EMBL/GenBank/DDBJ databases">
        <title>The deep terrestrial virosphere.</title>
        <authorList>
            <person name="Holmfeldt K."/>
            <person name="Nilsson E."/>
            <person name="Simone D."/>
            <person name="Lopez-Fernandez M."/>
            <person name="Wu X."/>
            <person name="de Brujin I."/>
            <person name="Lundin D."/>
            <person name="Andersson A."/>
            <person name="Bertilsson S."/>
            <person name="Dopson M."/>
        </authorList>
    </citation>
    <scope>NUCLEOTIDE SEQUENCE</scope>
    <source>
        <strain evidence="2">MM415B01123</strain>
    </source>
</reference>
<dbReference type="AlphaFoldDB" id="A0A6M3IUX6"/>
<feature type="coiled-coil region" evidence="1">
    <location>
        <begin position="281"/>
        <end position="308"/>
    </location>
</feature>
<dbReference type="InterPro" id="IPR009317">
    <property type="entry name" value="ChaB"/>
</dbReference>
<dbReference type="SUPFAM" id="SSF140376">
    <property type="entry name" value="ChaB-like"/>
    <property type="match status" value="1"/>
</dbReference>
<organism evidence="2">
    <name type="scientific">viral metagenome</name>
    <dbReference type="NCBI Taxonomy" id="1070528"/>
    <lineage>
        <taxon>unclassified sequences</taxon>
        <taxon>metagenomes</taxon>
        <taxon>organismal metagenomes</taxon>
    </lineage>
</organism>
<gene>
    <name evidence="2" type="ORF">MM415B01123_0004</name>
</gene>
<dbReference type="Pfam" id="PF10123">
    <property type="entry name" value="Mu-like_Pro"/>
    <property type="match status" value="1"/>
</dbReference>
<dbReference type="Gene3D" id="1.10.1740.70">
    <property type="entry name" value="ChaB"/>
    <property type="match status" value="1"/>
</dbReference>
<sequence>MPYTIQTAPEVVKKLPEEAQKIWIAAYNAAYEQYKKDEAKANATAWAALEKSGYKKDGNSWVKAKEIDKIFYLSEIKTKNIALADNGKKTSDIQLLRVGTWQHPMHGKFSITDDDLDEFIENFNDNVRRMELAIDAEHFPEKGAAGWVKKIYKNGSDLIGTIEWTEWGQEAIQKKLFKYVSAEFDFKYKDAETGEKFSNVLFGAALTNRPFIKGQVPVALSENAREDNLYYLTDDENKKGEDMKDFILKLNEVFGLKLSDDAKIDVVEGTLKKLNESVIGSTELKKQVDELTTKLNEATKQLEKSKDGHVSLSEHNKVVAEVKILTDKIALSEAQVSIDAAIVAGKLLPAQQDWATKYALSDKKGFDDFIKIAPVVVKLTENGSANNDNREGITKLNDAVAEKRKENNSLSYAAALKIVLSEKPELGEYSK</sequence>
<dbReference type="EMBL" id="MT141406">
    <property type="protein sequence ID" value="QJA60362.1"/>
    <property type="molecule type" value="Genomic_DNA"/>
</dbReference>
<keyword evidence="1" id="KW-0175">Coiled coil</keyword>
<accession>A0A6M3IUX6</accession>
<dbReference type="InterPro" id="IPR037205">
    <property type="entry name" value="ChaB_sf"/>
</dbReference>
<name>A0A6M3IUX6_9ZZZZ</name>
<evidence type="ECO:0000313" key="2">
    <source>
        <dbReference type="EMBL" id="QJA60362.1"/>
    </source>
</evidence>
<dbReference type="Pfam" id="PF06150">
    <property type="entry name" value="ChaB"/>
    <property type="match status" value="1"/>
</dbReference>
<evidence type="ECO:0000256" key="1">
    <source>
        <dbReference type="SAM" id="Coils"/>
    </source>
</evidence>
<protein>
    <submittedName>
        <fullName evidence="2">Uncharacterized protein</fullName>
    </submittedName>
</protein>
<proteinExistence type="predicted"/>